<proteinExistence type="predicted"/>
<name>A0A150J5V1_9EURY</name>
<dbReference type="AlphaFoldDB" id="A0A150J5V1"/>
<dbReference type="Proteomes" id="UP000075398">
    <property type="component" value="Unassembled WGS sequence"/>
</dbReference>
<protein>
    <submittedName>
        <fullName evidence="1">Uncharacterized protein</fullName>
    </submittedName>
</protein>
<comment type="caution">
    <text evidence="1">The sequence shown here is derived from an EMBL/GenBank/DDBJ whole genome shotgun (WGS) entry which is preliminary data.</text>
</comment>
<evidence type="ECO:0000313" key="1">
    <source>
        <dbReference type="EMBL" id="KYC52495.1"/>
    </source>
</evidence>
<reference evidence="1 2" key="1">
    <citation type="journal article" date="2016" name="ISME J.">
        <title>Chasing the elusive Euryarchaeota class WSA2: genomes reveal a uniquely fastidious methyl-reducing methanogen.</title>
        <authorList>
            <person name="Nobu M.K."/>
            <person name="Narihiro T."/>
            <person name="Kuroda K."/>
            <person name="Mei R."/>
            <person name="Liu W.T."/>
        </authorList>
    </citation>
    <scope>NUCLEOTIDE SEQUENCE [LARGE SCALE GENOMIC DNA]</scope>
    <source>
        <strain evidence="1">U1lsi0528_Bin055</strain>
    </source>
</reference>
<dbReference type="EMBL" id="LNGC01000022">
    <property type="protein sequence ID" value="KYC52495.1"/>
    <property type="molecule type" value="Genomic_DNA"/>
</dbReference>
<accession>A0A150J5V1</accession>
<gene>
    <name evidence="1" type="ORF">AMQ22_00765</name>
</gene>
<sequence>MSNEFDQAYGFIIKSCNYLGRMCSVKGEIEVWEKKEMDRIFLIDKDSERFLSRTKHDDPEWYENSKYMLTSLIENNCSLPPILCMC</sequence>
<evidence type="ECO:0000313" key="2">
    <source>
        <dbReference type="Proteomes" id="UP000075398"/>
    </source>
</evidence>
<organism evidence="1 2">
    <name type="scientific">Candidatus Methanofastidiosum methylothiophilum</name>
    <dbReference type="NCBI Taxonomy" id="1705564"/>
    <lineage>
        <taxon>Archaea</taxon>
        <taxon>Methanobacteriati</taxon>
        <taxon>Methanobacteriota</taxon>
        <taxon>Stenosarchaea group</taxon>
        <taxon>Candidatus Methanofastidiosia</taxon>
        <taxon>Candidatus Methanofastidiosales</taxon>
        <taxon>Candidatus Methanofastidiosaceae</taxon>
        <taxon>Candidatus Methanofastidiosum</taxon>
    </lineage>
</organism>